<reference evidence="1" key="2">
    <citation type="submission" date="2020-09" db="EMBL/GenBank/DDBJ databases">
        <authorList>
            <person name="Sun Q."/>
            <person name="Ohkuma M."/>
        </authorList>
    </citation>
    <scope>NUCLEOTIDE SEQUENCE</scope>
    <source>
        <strain evidence="1">JCM 12580</strain>
    </source>
</reference>
<proteinExistence type="predicted"/>
<evidence type="ECO:0000313" key="2">
    <source>
        <dbReference type="Proteomes" id="UP000658382"/>
    </source>
</evidence>
<accession>A0A917Q0Q4</accession>
<dbReference type="AlphaFoldDB" id="A0A917Q0Q4"/>
<dbReference type="EMBL" id="BMNQ01000051">
    <property type="protein sequence ID" value="GGK04029.1"/>
    <property type="molecule type" value="Genomic_DNA"/>
</dbReference>
<organism evidence="1 2">
    <name type="scientific">Lentibacillus kapialis</name>
    <dbReference type="NCBI Taxonomy" id="340214"/>
    <lineage>
        <taxon>Bacteria</taxon>
        <taxon>Bacillati</taxon>
        <taxon>Bacillota</taxon>
        <taxon>Bacilli</taxon>
        <taxon>Bacillales</taxon>
        <taxon>Bacillaceae</taxon>
        <taxon>Lentibacillus</taxon>
    </lineage>
</organism>
<dbReference type="Proteomes" id="UP000658382">
    <property type="component" value="Unassembled WGS sequence"/>
</dbReference>
<name>A0A917Q0Q4_9BACI</name>
<reference evidence="1" key="1">
    <citation type="journal article" date="2014" name="Int. J. Syst. Evol. Microbiol.">
        <title>Complete genome sequence of Corynebacterium casei LMG S-19264T (=DSM 44701T), isolated from a smear-ripened cheese.</title>
        <authorList>
            <consortium name="US DOE Joint Genome Institute (JGI-PGF)"/>
            <person name="Walter F."/>
            <person name="Albersmeier A."/>
            <person name="Kalinowski J."/>
            <person name="Ruckert C."/>
        </authorList>
    </citation>
    <scope>NUCLEOTIDE SEQUENCE</scope>
    <source>
        <strain evidence="1">JCM 12580</strain>
    </source>
</reference>
<gene>
    <name evidence="1" type="ORF">GCM10007063_27940</name>
</gene>
<protein>
    <submittedName>
        <fullName evidence="1">Uncharacterized protein</fullName>
    </submittedName>
</protein>
<sequence>MINFIIWYSEKYVNSNFNNLLKTGAGKHVPESANMFPRAQTCSKINIGNTIPPECISVKPIKNRTTPLRRARFP</sequence>
<keyword evidence="2" id="KW-1185">Reference proteome</keyword>
<comment type="caution">
    <text evidence="1">The sequence shown here is derived from an EMBL/GenBank/DDBJ whole genome shotgun (WGS) entry which is preliminary data.</text>
</comment>
<evidence type="ECO:0000313" key="1">
    <source>
        <dbReference type="EMBL" id="GGK04029.1"/>
    </source>
</evidence>